<feature type="domain" description="Response regulatory" evidence="3">
    <location>
        <begin position="3"/>
        <end position="120"/>
    </location>
</feature>
<dbReference type="InterPro" id="IPR001789">
    <property type="entry name" value="Sig_transdc_resp-reg_receiver"/>
</dbReference>
<dbReference type="PANTHER" id="PTHR44591:SF3">
    <property type="entry name" value="RESPONSE REGULATORY DOMAIN-CONTAINING PROTEIN"/>
    <property type="match status" value="1"/>
</dbReference>
<dbReference type="RefSeq" id="WP_185796142.1">
    <property type="nucleotide sequence ID" value="NZ_JACLQD010000001.1"/>
</dbReference>
<dbReference type="GO" id="GO:0000160">
    <property type="term" value="P:phosphorelay signal transduction system"/>
    <property type="evidence" value="ECO:0007669"/>
    <property type="project" value="InterPro"/>
</dbReference>
<feature type="domain" description="N-acetyltransferase" evidence="4">
    <location>
        <begin position="132"/>
        <end position="317"/>
    </location>
</feature>
<dbReference type="CDD" id="cd04301">
    <property type="entry name" value="NAT_SF"/>
    <property type="match status" value="1"/>
</dbReference>
<dbReference type="PROSITE" id="PS50110">
    <property type="entry name" value="RESPONSE_REGULATORY"/>
    <property type="match status" value="1"/>
</dbReference>
<dbReference type="SUPFAM" id="SSF55729">
    <property type="entry name" value="Acyl-CoA N-acyltransferases (Nat)"/>
    <property type="match status" value="1"/>
</dbReference>
<keyword evidence="5" id="KW-0808">Transferase</keyword>
<organism evidence="5 6">
    <name type="scientific">Paragemmobacter straminiformis</name>
    <dbReference type="NCBI Taxonomy" id="2045119"/>
    <lineage>
        <taxon>Bacteria</taxon>
        <taxon>Pseudomonadati</taxon>
        <taxon>Pseudomonadota</taxon>
        <taxon>Alphaproteobacteria</taxon>
        <taxon>Rhodobacterales</taxon>
        <taxon>Paracoccaceae</taxon>
        <taxon>Paragemmobacter</taxon>
    </lineage>
</organism>
<dbReference type="AlphaFoldDB" id="A0A842I663"/>
<dbReference type="PROSITE" id="PS51186">
    <property type="entry name" value="GNAT"/>
    <property type="match status" value="1"/>
</dbReference>
<sequence>MGRILVVDDSSTVRLKLTKAVRTLGHEVFAVADGLAALKAVNEQDYDTVLLDIMMPGMDGFEVLEAVKSEPRTKDIPVIVISALSDTMTSVVKAMELGAEDFLPKNFELDLLKSRLTASVEKSLKRMAAPQISVRAAAPDDIPILLSLINTAGAGLPLEIWRSTAAEGQSAWDKGRADMLDDALDVHYGNCWIAETPVGGLGAMVLYVPPRQSNPGNAGAASFMGPLEELECAAHGTAHVAYLCTVDSARGQGIGSALLRFAESRRTEQGLTLVVASSNYGARALYQRHGYSETMRRPMILANGHVNGHDWILMRKA</sequence>
<name>A0A842I663_9RHOB</name>
<dbReference type="Proteomes" id="UP000555411">
    <property type="component" value="Unassembled WGS sequence"/>
</dbReference>
<dbReference type="InterPro" id="IPR011006">
    <property type="entry name" value="CheY-like_superfamily"/>
</dbReference>
<accession>A0A842I663</accession>
<evidence type="ECO:0000256" key="1">
    <source>
        <dbReference type="ARBA" id="ARBA00022553"/>
    </source>
</evidence>
<gene>
    <name evidence="5" type="ORF">H7F16_03490</name>
</gene>
<evidence type="ECO:0000313" key="6">
    <source>
        <dbReference type="Proteomes" id="UP000555411"/>
    </source>
</evidence>
<feature type="modified residue" description="4-aspartylphosphate" evidence="2">
    <location>
        <position position="52"/>
    </location>
</feature>
<evidence type="ECO:0000259" key="4">
    <source>
        <dbReference type="PROSITE" id="PS51186"/>
    </source>
</evidence>
<dbReference type="GO" id="GO:0016747">
    <property type="term" value="F:acyltransferase activity, transferring groups other than amino-acyl groups"/>
    <property type="evidence" value="ECO:0007669"/>
    <property type="project" value="InterPro"/>
</dbReference>
<reference evidence="5 6" key="1">
    <citation type="journal article" date="2017" name="Int. J. Syst. Evol. Microbiol.">
        <title>Gemmobacter straminiformis sp. nov., isolated from an artificial fountain.</title>
        <authorList>
            <person name="Kang J.Y."/>
            <person name="Kim M.J."/>
            <person name="Chun J."/>
            <person name="Son K.P."/>
            <person name="Jahng K.Y."/>
        </authorList>
    </citation>
    <scope>NUCLEOTIDE SEQUENCE [LARGE SCALE GENOMIC DNA]</scope>
    <source>
        <strain evidence="5 6">CAM-8</strain>
    </source>
</reference>
<dbReference type="Pfam" id="PF13508">
    <property type="entry name" value="Acetyltransf_7"/>
    <property type="match status" value="1"/>
</dbReference>
<evidence type="ECO:0000259" key="3">
    <source>
        <dbReference type="PROSITE" id="PS50110"/>
    </source>
</evidence>
<dbReference type="InterPro" id="IPR050595">
    <property type="entry name" value="Bact_response_regulator"/>
</dbReference>
<dbReference type="SUPFAM" id="SSF52172">
    <property type="entry name" value="CheY-like"/>
    <property type="match status" value="1"/>
</dbReference>
<comment type="caution">
    <text evidence="5">The sequence shown here is derived from an EMBL/GenBank/DDBJ whole genome shotgun (WGS) entry which is preliminary data.</text>
</comment>
<dbReference type="InterPro" id="IPR016181">
    <property type="entry name" value="Acyl_CoA_acyltransferase"/>
</dbReference>
<keyword evidence="6" id="KW-1185">Reference proteome</keyword>
<dbReference type="EMBL" id="JACLQD010000001">
    <property type="protein sequence ID" value="MBC2834554.1"/>
    <property type="molecule type" value="Genomic_DNA"/>
</dbReference>
<keyword evidence="1 2" id="KW-0597">Phosphoprotein</keyword>
<protein>
    <submittedName>
        <fullName evidence="5">GNAT family N-acetyltransferase</fullName>
    </submittedName>
</protein>
<dbReference type="Pfam" id="PF00072">
    <property type="entry name" value="Response_reg"/>
    <property type="match status" value="1"/>
</dbReference>
<proteinExistence type="predicted"/>
<dbReference type="Gene3D" id="3.40.630.30">
    <property type="match status" value="1"/>
</dbReference>
<evidence type="ECO:0000313" key="5">
    <source>
        <dbReference type="EMBL" id="MBC2834554.1"/>
    </source>
</evidence>
<dbReference type="PANTHER" id="PTHR44591">
    <property type="entry name" value="STRESS RESPONSE REGULATOR PROTEIN 1"/>
    <property type="match status" value="1"/>
</dbReference>
<evidence type="ECO:0000256" key="2">
    <source>
        <dbReference type="PROSITE-ProRule" id="PRU00169"/>
    </source>
</evidence>
<dbReference type="Gene3D" id="3.40.50.2300">
    <property type="match status" value="1"/>
</dbReference>
<dbReference type="SMART" id="SM00448">
    <property type="entry name" value="REC"/>
    <property type="match status" value="1"/>
</dbReference>
<dbReference type="InterPro" id="IPR000182">
    <property type="entry name" value="GNAT_dom"/>
</dbReference>